<dbReference type="EMBL" id="JAMKPW020000017">
    <property type="protein sequence ID" value="KAK8209098.1"/>
    <property type="molecule type" value="Genomic_DNA"/>
</dbReference>
<dbReference type="Proteomes" id="UP001320706">
    <property type="component" value="Unassembled WGS sequence"/>
</dbReference>
<protein>
    <submittedName>
        <fullName evidence="1">Uncharacterized protein</fullName>
    </submittedName>
</protein>
<keyword evidence="2" id="KW-1185">Reference proteome</keyword>
<accession>A0ACC3SDG1</accession>
<name>A0ACC3SDG1_9PEZI</name>
<sequence length="267" mass="29505">MTSFYESVSGQSENAISKTYKGDIASNIDQSQKTSKAGHCQKRDDRDPIALGNSAEDLLLSQKSEPGAVRGLNGGRVYKGRHCNVSNGNCPEPDRALSYARARRALRWRDLAVRCGKSSGSPGNSRRALGVRGRLDWVGDKDLGPPLPIEASVGVDDKVVSRRISDYKSGNRRKRYQGGVLTRRSGQVRWTVSIAQPRLSKAWQFLISSALPKLWGGRRGPIRQDQHSAISTPQSVFLYTDNLSRKDHGRTNDKSLSNSFPRLPSRD</sequence>
<reference evidence="1" key="1">
    <citation type="submission" date="2024-02" db="EMBL/GenBank/DDBJ databases">
        <title>Metagenome Assembled Genome of Zalaria obscura JY119.</title>
        <authorList>
            <person name="Vighnesh L."/>
            <person name="Jagadeeshwari U."/>
            <person name="Venkata Ramana C."/>
            <person name="Sasikala C."/>
        </authorList>
    </citation>
    <scope>NUCLEOTIDE SEQUENCE</scope>
    <source>
        <strain evidence="1">JY119</strain>
    </source>
</reference>
<organism evidence="1 2">
    <name type="scientific">Zalaria obscura</name>
    <dbReference type="NCBI Taxonomy" id="2024903"/>
    <lineage>
        <taxon>Eukaryota</taxon>
        <taxon>Fungi</taxon>
        <taxon>Dikarya</taxon>
        <taxon>Ascomycota</taxon>
        <taxon>Pezizomycotina</taxon>
        <taxon>Dothideomycetes</taxon>
        <taxon>Dothideomycetidae</taxon>
        <taxon>Dothideales</taxon>
        <taxon>Zalariaceae</taxon>
        <taxon>Zalaria</taxon>
    </lineage>
</organism>
<evidence type="ECO:0000313" key="1">
    <source>
        <dbReference type="EMBL" id="KAK8209098.1"/>
    </source>
</evidence>
<comment type="caution">
    <text evidence="1">The sequence shown here is derived from an EMBL/GenBank/DDBJ whole genome shotgun (WGS) entry which is preliminary data.</text>
</comment>
<proteinExistence type="predicted"/>
<gene>
    <name evidence="1" type="ORF">M8818_003793</name>
</gene>
<evidence type="ECO:0000313" key="2">
    <source>
        <dbReference type="Proteomes" id="UP001320706"/>
    </source>
</evidence>